<evidence type="ECO:0000256" key="1">
    <source>
        <dbReference type="SAM" id="Phobius"/>
    </source>
</evidence>
<dbReference type="Proteomes" id="UP001368270">
    <property type="component" value="Unassembled WGS sequence"/>
</dbReference>
<evidence type="ECO:0000313" key="3">
    <source>
        <dbReference type="Proteomes" id="UP001368270"/>
    </source>
</evidence>
<keyword evidence="1" id="KW-0472">Membrane</keyword>
<dbReference type="EMBL" id="JBBGAZ010000003">
    <property type="protein sequence ID" value="MEJ5218148.1"/>
    <property type="molecule type" value="Genomic_DNA"/>
</dbReference>
<reference evidence="2 3" key="1">
    <citation type="submission" date="2024-03" db="EMBL/GenBank/DDBJ databases">
        <title>Cognatishimia coralii sp. nov., a marine bacterium isolated from coral surrounding seawater.</title>
        <authorList>
            <person name="Liu X."/>
            <person name="Liu S."/>
            <person name="Sun H."/>
            <person name="Zhang Y."/>
        </authorList>
    </citation>
    <scope>NUCLEOTIDE SEQUENCE [LARGE SCALE GENOMIC DNA]</scope>
    <source>
        <strain evidence="2 3">D5M38</strain>
    </source>
</reference>
<protein>
    <submittedName>
        <fullName evidence="2">Uncharacterized protein</fullName>
    </submittedName>
</protein>
<keyword evidence="1" id="KW-0812">Transmembrane</keyword>
<comment type="caution">
    <text evidence="2">The sequence shown here is derived from an EMBL/GenBank/DDBJ whole genome shotgun (WGS) entry which is preliminary data.</text>
</comment>
<gene>
    <name evidence="2" type="ORF">WG622_07835</name>
</gene>
<dbReference type="RefSeq" id="WP_339403084.1">
    <property type="nucleotide sequence ID" value="NZ_JBBGAZ010000003.1"/>
</dbReference>
<sequence length="115" mass="12986">MDIQQQEFEYRVKRLRRKRSKAMRSNAPAFIDQDGYVIVQAKSRARRVPFLGVFLLALGFFALKGLMIAGIGADIYAIRIQELFTSSSIVTQIGAWTMQGDAVSLMMAENIQKIL</sequence>
<accession>A0ABU8QFE6</accession>
<keyword evidence="1" id="KW-1133">Transmembrane helix</keyword>
<proteinExistence type="predicted"/>
<organism evidence="2 3">
    <name type="scientific">Cognatishimia coralii</name>
    <dbReference type="NCBI Taxonomy" id="3083254"/>
    <lineage>
        <taxon>Bacteria</taxon>
        <taxon>Pseudomonadati</taxon>
        <taxon>Pseudomonadota</taxon>
        <taxon>Alphaproteobacteria</taxon>
        <taxon>Rhodobacterales</taxon>
        <taxon>Paracoccaceae</taxon>
        <taxon>Cognatishimia</taxon>
    </lineage>
</organism>
<name>A0ABU8QFE6_9RHOB</name>
<feature type="transmembrane region" description="Helical" evidence="1">
    <location>
        <begin position="50"/>
        <end position="78"/>
    </location>
</feature>
<keyword evidence="3" id="KW-1185">Reference proteome</keyword>
<evidence type="ECO:0000313" key="2">
    <source>
        <dbReference type="EMBL" id="MEJ5218148.1"/>
    </source>
</evidence>